<keyword evidence="4" id="KW-0238">DNA-binding</keyword>
<dbReference type="PIRSF" id="PIRSF016838">
    <property type="entry name" value="PafC"/>
    <property type="match status" value="1"/>
</dbReference>
<dbReference type="InterPro" id="IPR013196">
    <property type="entry name" value="HTH_11"/>
</dbReference>
<dbReference type="GO" id="GO:0003677">
    <property type="term" value="F:DNA binding"/>
    <property type="evidence" value="ECO:0007669"/>
    <property type="project" value="UniProtKB-KW"/>
</dbReference>
<keyword evidence="5" id="KW-1185">Reference proteome</keyword>
<dbReference type="Gene3D" id="1.10.10.10">
    <property type="entry name" value="Winged helix-like DNA-binding domain superfamily/Winged helix DNA-binding domain"/>
    <property type="match status" value="1"/>
</dbReference>
<dbReference type="Pfam" id="PF08279">
    <property type="entry name" value="HTH_11"/>
    <property type="match status" value="1"/>
</dbReference>
<dbReference type="InterPro" id="IPR026881">
    <property type="entry name" value="WYL_dom"/>
</dbReference>
<evidence type="ECO:0000313" key="4">
    <source>
        <dbReference type="EMBL" id="NIK56791.1"/>
    </source>
</evidence>
<dbReference type="EMBL" id="JAASRO010000001">
    <property type="protein sequence ID" value="NIK56791.1"/>
    <property type="molecule type" value="Genomic_DNA"/>
</dbReference>
<protein>
    <submittedName>
        <fullName evidence="4">Putative DNA-binding transcriptional regulator YafY</fullName>
    </submittedName>
</protein>
<dbReference type="Pfam" id="PF25583">
    <property type="entry name" value="WCX"/>
    <property type="match status" value="1"/>
</dbReference>
<evidence type="ECO:0000256" key="2">
    <source>
        <dbReference type="ARBA" id="ARBA00023163"/>
    </source>
</evidence>
<name>A0A7X5V9R0_9ACTN</name>
<dbReference type="PROSITE" id="PS52050">
    <property type="entry name" value="WYL"/>
    <property type="match status" value="1"/>
</dbReference>
<comment type="caution">
    <text evidence="4">The sequence shown here is derived from an EMBL/GenBank/DDBJ whole genome shotgun (WGS) entry which is preliminary data.</text>
</comment>
<gene>
    <name evidence="4" type="ORF">BJY22_002508</name>
</gene>
<keyword evidence="1" id="KW-0805">Transcription regulation</keyword>
<proteinExistence type="predicted"/>
<reference evidence="4 5" key="1">
    <citation type="submission" date="2020-03" db="EMBL/GenBank/DDBJ databases">
        <title>Sequencing the genomes of 1000 actinobacteria strains.</title>
        <authorList>
            <person name="Klenk H.-P."/>
        </authorList>
    </citation>
    <scope>NUCLEOTIDE SEQUENCE [LARGE SCALE GENOMIC DNA]</scope>
    <source>
        <strain evidence="4 5">DSM 45490</strain>
    </source>
</reference>
<evidence type="ECO:0000256" key="1">
    <source>
        <dbReference type="ARBA" id="ARBA00023015"/>
    </source>
</evidence>
<dbReference type="InterPro" id="IPR001034">
    <property type="entry name" value="DeoR_HTH"/>
</dbReference>
<dbReference type="GO" id="GO:0003700">
    <property type="term" value="F:DNA-binding transcription factor activity"/>
    <property type="evidence" value="ECO:0007669"/>
    <property type="project" value="InterPro"/>
</dbReference>
<dbReference type="SUPFAM" id="SSF46785">
    <property type="entry name" value="Winged helix' DNA-binding domain"/>
    <property type="match status" value="1"/>
</dbReference>
<dbReference type="Proteomes" id="UP000555407">
    <property type="component" value="Unassembled WGS sequence"/>
</dbReference>
<dbReference type="RefSeq" id="WP_167206387.1">
    <property type="nucleotide sequence ID" value="NZ_JAASRO010000001.1"/>
</dbReference>
<sequence>MIETSARLLKLLSLLQQPKEWSGAALADELGVGVRTVRRDVDKLRNLGYPVDAVPGVAGYRLGAGAALPPLLLDDEEAVAVAIGLRAAATGTVAGTEESSVRALTKLEQVLPSRLRHRIELLQQIAVTPAGGPSVQPDVLLAVAAACRDHQQLRFDYRSHDGTAARRRTEPHRLVHTGRRWYLVAWDLERDDWRTFRVDRLEPRIPTGPRFTPREVPDLATTNRGVAYGGYRHQARILVHAPAEEVADRYGPNVASVTPVDDTTTLVETGADSLDQLALYLGLLGLPFEIQSPPELVDRVRELTTRLAASIERE</sequence>
<dbReference type="PANTHER" id="PTHR34580">
    <property type="match status" value="1"/>
</dbReference>
<evidence type="ECO:0000313" key="5">
    <source>
        <dbReference type="Proteomes" id="UP000555407"/>
    </source>
</evidence>
<dbReference type="InterPro" id="IPR057727">
    <property type="entry name" value="WCX_dom"/>
</dbReference>
<dbReference type="PANTHER" id="PTHR34580:SF3">
    <property type="entry name" value="PROTEIN PAFB"/>
    <property type="match status" value="1"/>
</dbReference>
<organism evidence="4 5">
    <name type="scientific">Kribbella shirazensis</name>
    <dbReference type="NCBI Taxonomy" id="1105143"/>
    <lineage>
        <taxon>Bacteria</taxon>
        <taxon>Bacillati</taxon>
        <taxon>Actinomycetota</taxon>
        <taxon>Actinomycetes</taxon>
        <taxon>Propionibacteriales</taxon>
        <taxon>Kribbellaceae</taxon>
        <taxon>Kribbella</taxon>
    </lineage>
</organism>
<keyword evidence="2" id="KW-0804">Transcription</keyword>
<accession>A0A7X5V9R0</accession>
<dbReference type="Pfam" id="PF13280">
    <property type="entry name" value="WYL"/>
    <property type="match status" value="1"/>
</dbReference>
<dbReference type="InterPro" id="IPR051534">
    <property type="entry name" value="CBASS_pafABC_assoc_protein"/>
</dbReference>
<evidence type="ECO:0000259" key="3">
    <source>
        <dbReference type="PROSITE" id="PS51000"/>
    </source>
</evidence>
<dbReference type="InterPro" id="IPR036388">
    <property type="entry name" value="WH-like_DNA-bd_sf"/>
</dbReference>
<dbReference type="InterPro" id="IPR036390">
    <property type="entry name" value="WH_DNA-bd_sf"/>
</dbReference>
<feature type="domain" description="HTH deoR-type" evidence="3">
    <location>
        <begin position="4"/>
        <end position="59"/>
    </location>
</feature>
<dbReference type="InterPro" id="IPR028349">
    <property type="entry name" value="PafC-like"/>
</dbReference>
<dbReference type="PROSITE" id="PS51000">
    <property type="entry name" value="HTH_DEOR_2"/>
    <property type="match status" value="1"/>
</dbReference>
<dbReference type="AlphaFoldDB" id="A0A7X5V9R0"/>